<protein>
    <submittedName>
        <fullName evidence="2">Glyoxalase</fullName>
    </submittedName>
</protein>
<dbReference type="InterPro" id="IPR052164">
    <property type="entry name" value="Anthracycline_SecMetBiosynth"/>
</dbReference>
<dbReference type="Gene3D" id="3.10.180.10">
    <property type="entry name" value="2,3-Dihydroxybiphenyl 1,2-Dioxygenase, domain 1"/>
    <property type="match status" value="1"/>
</dbReference>
<reference evidence="2 3" key="1">
    <citation type="submission" date="2016-07" db="EMBL/GenBank/DDBJ databases">
        <title>Draft genome sequence of Prauserella sp. YIM 121212, isolated from alkaline soil.</title>
        <authorList>
            <person name="Ruckert C."/>
            <person name="Albersmeier A."/>
            <person name="Jiang C.-L."/>
            <person name="Jiang Y."/>
            <person name="Kalinowski J."/>
            <person name="Schneider O."/>
            <person name="Winkler A."/>
            <person name="Zotchev S.B."/>
        </authorList>
    </citation>
    <scope>NUCLEOTIDE SEQUENCE [LARGE SCALE GENOMIC DNA]</scope>
    <source>
        <strain evidence="2 3">YIM 121212</strain>
    </source>
</reference>
<evidence type="ECO:0000313" key="2">
    <source>
        <dbReference type="EMBL" id="PXY28547.1"/>
    </source>
</evidence>
<dbReference type="InterPro" id="IPR037523">
    <property type="entry name" value="VOC_core"/>
</dbReference>
<dbReference type="Proteomes" id="UP000247892">
    <property type="component" value="Unassembled WGS sequence"/>
</dbReference>
<dbReference type="SUPFAM" id="SSF54593">
    <property type="entry name" value="Glyoxalase/Bleomycin resistance protein/Dihydroxybiphenyl dioxygenase"/>
    <property type="match status" value="1"/>
</dbReference>
<dbReference type="PANTHER" id="PTHR33993">
    <property type="entry name" value="GLYOXALASE-RELATED"/>
    <property type="match status" value="1"/>
</dbReference>
<feature type="domain" description="VOC" evidence="1">
    <location>
        <begin position="3"/>
        <end position="121"/>
    </location>
</feature>
<dbReference type="InterPro" id="IPR041581">
    <property type="entry name" value="Glyoxalase_6"/>
</dbReference>
<gene>
    <name evidence="2" type="ORF">BA062_22000</name>
</gene>
<organism evidence="2 3">
    <name type="scientific">Prauserella flavalba</name>
    <dbReference type="NCBI Taxonomy" id="1477506"/>
    <lineage>
        <taxon>Bacteria</taxon>
        <taxon>Bacillati</taxon>
        <taxon>Actinomycetota</taxon>
        <taxon>Actinomycetes</taxon>
        <taxon>Pseudonocardiales</taxon>
        <taxon>Pseudonocardiaceae</taxon>
        <taxon>Prauserella</taxon>
    </lineage>
</organism>
<dbReference type="AlphaFoldDB" id="A0A318LNF0"/>
<evidence type="ECO:0000313" key="3">
    <source>
        <dbReference type="Proteomes" id="UP000247892"/>
    </source>
</evidence>
<comment type="caution">
    <text evidence="2">The sequence shown here is derived from an EMBL/GenBank/DDBJ whole genome shotgun (WGS) entry which is preliminary data.</text>
</comment>
<proteinExistence type="predicted"/>
<dbReference type="CDD" id="cd07247">
    <property type="entry name" value="SgaA_N_like"/>
    <property type="match status" value="1"/>
</dbReference>
<dbReference type="OrthoDB" id="9793039at2"/>
<dbReference type="RefSeq" id="WP_110339806.1">
    <property type="nucleotide sequence ID" value="NZ_MASU01000009.1"/>
</dbReference>
<dbReference type="InterPro" id="IPR029068">
    <property type="entry name" value="Glyas_Bleomycin-R_OHBP_Dase"/>
</dbReference>
<sequence>MSRPVHFEIHASDPERAITFYATVFEWSFERWGTSPYWIVSTGDGPGIDGGLTQREGPEPAKDAPLNACPLTMDVDHLDPAIRNVEQAGGSVVEPRRAIPGVGWVAYCRDTEGNLFGLMENDPSAE</sequence>
<accession>A0A318LNF0</accession>
<name>A0A318LNF0_9PSEU</name>
<dbReference type="EMBL" id="MASU01000009">
    <property type="protein sequence ID" value="PXY28547.1"/>
    <property type="molecule type" value="Genomic_DNA"/>
</dbReference>
<keyword evidence="3" id="KW-1185">Reference proteome</keyword>
<dbReference type="PROSITE" id="PS51819">
    <property type="entry name" value="VOC"/>
    <property type="match status" value="1"/>
</dbReference>
<evidence type="ECO:0000259" key="1">
    <source>
        <dbReference type="PROSITE" id="PS51819"/>
    </source>
</evidence>
<dbReference type="PANTHER" id="PTHR33993:SF2">
    <property type="entry name" value="VOC DOMAIN-CONTAINING PROTEIN"/>
    <property type="match status" value="1"/>
</dbReference>
<dbReference type="Pfam" id="PF18029">
    <property type="entry name" value="Glyoxalase_6"/>
    <property type="match status" value="1"/>
</dbReference>